<dbReference type="GeneID" id="108084355"/>
<dbReference type="OrthoDB" id="7869288at2759"/>
<dbReference type="AlphaFoldDB" id="A0A6P4JMP9"/>
<organism evidence="1 2">
    <name type="scientific">Drosophila kikkawai</name>
    <name type="common">Fruit fly</name>
    <dbReference type="NCBI Taxonomy" id="30033"/>
    <lineage>
        <taxon>Eukaryota</taxon>
        <taxon>Metazoa</taxon>
        <taxon>Ecdysozoa</taxon>
        <taxon>Arthropoda</taxon>
        <taxon>Hexapoda</taxon>
        <taxon>Insecta</taxon>
        <taxon>Pterygota</taxon>
        <taxon>Neoptera</taxon>
        <taxon>Endopterygota</taxon>
        <taxon>Diptera</taxon>
        <taxon>Brachycera</taxon>
        <taxon>Muscomorpha</taxon>
        <taxon>Ephydroidea</taxon>
        <taxon>Drosophilidae</taxon>
        <taxon>Drosophila</taxon>
        <taxon>Sophophora</taxon>
    </lineage>
</organism>
<accession>A0A6P4JMP9</accession>
<evidence type="ECO:0000313" key="1">
    <source>
        <dbReference type="Proteomes" id="UP001652661"/>
    </source>
</evidence>
<sequence length="222" mass="26034">MPCCCSRTPPTASEYSCCRCYPTVYQGPTRWQKPGPMGRNEWANFHSRYQTNVTSAAGTKVSDERLSTLVSGFSLSSEDHDSHMANLRRLSTPRWQRSKYIAPPKEVFTFRPRMTERPCPCPERGRPAKKPKVPCCFQHEDLEAEFWANIRFPVSQRALRAFPTMKTCRLAQPRKKISPYILFEEEVPCRRKMSPRQWRCHLQRLEYLSKPNFRVLAELRRC</sequence>
<dbReference type="Proteomes" id="UP001652661">
    <property type="component" value="Chromosome 3R"/>
</dbReference>
<protein>
    <submittedName>
        <fullName evidence="2">Uncharacterized protein</fullName>
    </submittedName>
</protein>
<name>A0A6P4JMP9_DROKI</name>
<dbReference type="RefSeq" id="XP_017036008.1">
    <property type="nucleotide sequence ID" value="XM_017180519.3"/>
</dbReference>
<reference evidence="2" key="1">
    <citation type="submission" date="2025-08" db="UniProtKB">
        <authorList>
            <consortium name="RefSeq"/>
        </authorList>
    </citation>
    <scope>IDENTIFICATION</scope>
    <source>
        <strain evidence="2">14028-0561.14</strain>
        <tissue evidence="2">Whole fly</tissue>
    </source>
</reference>
<gene>
    <name evidence="2" type="primary">LOC108084355</name>
</gene>
<evidence type="ECO:0000313" key="2">
    <source>
        <dbReference type="RefSeq" id="XP_017036008.1"/>
    </source>
</evidence>
<proteinExistence type="predicted"/>
<keyword evidence="1" id="KW-1185">Reference proteome</keyword>